<accession>A6VTU5</accession>
<dbReference type="KEGG" id="mmw:Mmwyl1_0943"/>
<evidence type="ECO:0000259" key="7">
    <source>
        <dbReference type="Pfam" id="PF03553"/>
    </source>
</evidence>
<evidence type="ECO:0000256" key="6">
    <source>
        <dbReference type="SAM" id="Phobius"/>
    </source>
</evidence>
<feature type="transmembrane region" description="Helical" evidence="6">
    <location>
        <begin position="340"/>
        <end position="358"/>
    </location>
</feature>
<evidence type="ECO:0000259" key="8">
    <source>
        <dbReference type="Pfam" id="PF13726"/>
    </source>
</evidence>
<feature type="transmembrane region" description="Helical" evidence="6">
    <location>
        <begin position="426"/>
        <end position="447"/>
    </location>
</feature>
<dbReference type="eggNOG" id="COG2056">
    <property type="taxonomic scope" value="Bacteria"/>
</dbReference>
<evidence type="ECO:0000256" key="5">
    <source>
        <dbReference type="ARBA" id="ARBA00023136"/>
    </source>
</evidence>
<dbReference type="GO" id="GO:0005886">
    <property type="term" value="C:plasma membrane"/>
    <property type="evidence" value="ECO:0007669"/>
    <property type="project" value="UniProtKB-SubCell"/>
</dbReference>
<keyword evidence="3 6" id="KW-0812">Transmembrane</keyword>
<feature type="transmembrane region" description="Helical" evidence="6">
    <location>
        <begin position="148"/>
        <end position="172"/>
    </location>
</feature>
<evidence type="ECO:0000313" key="9">
    <source>
        <dbReference type="EMBL" id="ABR69874.1"/>
    </source>
</evidence>
<evidence type="ECO:0000256" key="3">
    <source>
        <dbReference type="ARBA" id="ARBA00022692"/>
    </source>
</evidence>
<feature type="transmembrane region" description="Helical" evidence="6">
    <location>
        <begin position="61"/>
        <end position="82"/>
    </location>
</feature>
<evidence type="ECO:0000256" key="4">
    <source>
        <dbReference type="ARBA" id="ARBA00022989"/>
    </source>
</evidence>
<dbReference type="InterPro" id="IPR018461">
    <property type="entry name" value="Na/H_Antiport_NhaC-like_C"/>
</dbReference>
<feature type="transmembrane region" description="Helical" evidence="6">
    <location>
        <begin position="199"/>
        <end position="219"/>
    </location>
</feature>
<dbReference type="Pfam" id="PF13726">
    <property type="entry name" value="Na_H_antiport_2"/>
    <property type="match status" value="1"/>
</dbReference>
<evidence type="ECO:0000256" key="1">
    <source>
        <dbReference type="ARBA" id="ARBA00004651"/>
    </source>
</evidence>
<name>A6VTU5_MARMS</name>
<dbReference type="STRING" id="400668.Mmwyl1_0943"/>
<evidence type="ECO:0000256" key="2">
    <source>
        <dbReference type="ARBA" id="ARBA00022475"/>
    </source>
</evidence>
<reference evidence="9" key="1">
    <citation type="submission" date="2007-06" db="EMBL/GenBank/DDBJ databases">
        <title>Complete sequence of Marinomonas sp. MWYL1.</title>
        <authorList>
            <consortium name="US DOE Joint Genome Institute"/>
            <person name="Copeland A."/>
            <person name="Lucas S."/>
            <person name="Lapidus A."/>
            <person name="Barry K."/>
            <person name="Glavina del Rio T."/>
            <person name="Dalin E."/>
            <person name="Tice H."/>
            <person name="Pitluck S."/>
            <person name="Kiss H."/>
            <person name="Brettin T."/>
            <person name="Bruce D."/>
            <person name="Detter J.C."/>
            <person name="Han C."/>
            <person name="Schmutz J."/>
            <person name="Larimer F."/>
            <person name="Land M."/>
            <person name="Hauser L."/>
            <person name="Kyrpides N."/>
            <person name="Kim E."/>
            <person name="Johnston A.W.B."/>
            <person name="Todd J.D."/>
            <person name="Rogers R."/>
            <person name="Wexler M."/>
            <person name="Bond P.L."/>
            <person name="Li Y."/>
            <person name="Richardson P."/>
        </authorList>
    </citation>
    <scope>NUCLEOTIDE SEQUENCE [LARGE SCALE GENOMIC DNA]</scope>
    <source>
        <strain evidence="9">MWYL1</strain>
    </source>
</reference>
<feature type="transmembrane region" description="Helical" evidence="6">
    <location>
        <begin position="103"/>
        <end position="119"/>
    </location>
</feature>
<proteinExistence type="predicted"/>
<comment type="subcellular location">
    <subcellularLocation>
        <location evidence="1">Cell membrane</location>
        <topology evidence="1">Multi-pass membrane protein</topology>
    </subcellularLocation>
</comment>
<dbReference type="AlphaFoldDB" id="A6VTU5"/>
<feature type="transmembrane region" description="Helical" evidence="6">
    <location>
        <begin position="7"/>
        <end position="33"/>
    </location>
</feature>
<feature type="transmembrane region" description="Helical" evidence="6">
    <location>
        <begin position="246"/>
        <end position="263"/>
    </location>
</feature>
<feature type="transmembrane region" description="Helical" evidence="6">
    <location>
        <begin position="269"/>
        <end position="288"/>
    </location>
</feature>
<protein>
    <submittedName>
        <fullName evidence="9">Na+ antiporter NhaC</fullName>
    </submittedName>
</protein>
<feature type="transmembrane region" description="Helical" evidence="6">
    <location>
        <begin position="125"/>
        <end position="141"/>
    </location>
</feature>
<feature type="transmembrane region" description="Helical" evidence="6">
    <location>
        <begin position="300"/>
        <end position="320"/>
    </location>
</feature>
<feature type="transmembrane region" description="Helical" evidence="6">
    <location>
        <begin position="370"/>
        <end position="395"/>
    </location>
</feature>
<dbReference type="InterPro" id="IPR052576">
    <property type="entry name" value="AA_Transporter-Related"/>
</dbReference>
<keyword evidence="2" id="KW-1003">Cell membrane</keyword>
<dbReference type="PANTHER" id="PTHR37821">
    <property type="entry name" value="AMINO ACID TRANSPORTER YUIF-RELATED"/>
    <property type="match status" value="1"/>
</dbReference>
<feature type="domain" description="Na+/H+ antiporter NhaC-like C-terminal" evidence="7">
    <location>
        <begin position="158"/>
        <end position="441"/>
    </location>
</feature>
<sequence>MPINSVVLAIGLMIFLCVARVPVTIALIASALVGGLHSGLSTQEAIAAINDNLLVGSQVGMTYIMVGALAVALARSGVLDLLARKLVSMLGNEDTRHQNKVKWLLYGIFMVASILSQNAVPVHIAFIPVMIPPLLVIFNKLRIDRRAIACILACSMSSSYLLLPTGFGAIFLNEIMLNNVNDVGAAYGLTITADMVPKAMFLPVMGILAGMLVAIFFSYRKPRDYKTNEAALAQIEKTKDTVLKPFQLVMTLIAISVTLVFQITFDSLLVGAMIGFMILSISGIFRWNQQDDVFTEGMRMMVQIAVIITIASGFAGVLEATGEIKPLVQASAEMIGDHKALAAAIMLIVGLFITIGFGDSFASVPILAPIYIPLALTLGFSPMAAVALLGASAALGDAGSPASTITLGATSGLNADGQHDHVRDSVIPTFMHANFGMIIFAWIAAMIL</sequence>
<organism evidence="9">
    <name type="scientific">Marinomonas sp. (strain MWYL1)</name>
    <dbReference type="NCBI Taxonomy" id="400668"/>
    <lineage>
        <taxon>Bacteria</taxon>
        <taxon>Pseudomonadati</taxon>
        <taxon>Pseudomonadota</taxon>
        <taxon>Gammaproteobacteria</taxon>
        <taxon>Oceanospirillales</taxon>
        <taxon>Oceanospirillaceae</taxon>
        <taxon>Marinomonas</taxon>
    </lineage>
</organism>
<dbReference type="EMBL" id="CP000749">
    <property type="protein sequence ID" value="ABR69874.1"/>
    <property type="molecule type" value="Genomic_DNA"/>
</dbReference>
<feature type="domain" description="Putative Na+/H+ antiporter N-terminal" evidence="8">
    <location>
        <begin position="4"/>
        <end position="89"/>
    </location>
</feature>
<dbReference type="PANTHER" id="PTHR37821:SF1">
    <property type="entry name" value="AMINO ACID TRANSPORTER YUIF-RELATED"/>
    <property type="match status" value="1"/>
</dbReference>
<dbReference type="Pfam" id="PF03553">
    <property type="entry name" value="Na_H_antiporter"/>
    <property type="match status" value="1"/>
</dbReference>
<keyword evidence="5 6" id="KW-0472">Membrane</keyword>
<keyword evidence="4 6" id="KW-1133">Transmembrane helix</keyword>
<gene>
    <name evidence="9" type="ordered locus">Mmwyl1_0943</name>
</gene>
<dbReference type="HOGENOM" id="CLU_037927_0_0_6"/>
<dbReference type="InterPro" id="IPR032813">
    <property type="entry name" value="Na_H_antiport_N"/>
</dbReference>